<feature type="transmembrane region" description="Helical" evidence="3">
    <location>
        <begin position="181"/>
        <end position="205"/>
    </location>
</feature>
<dbReference type="SUPFAM" id="SSF57997">
    <property type="entry name" value="Tropomyosin"/>
    <property type="match status" value="1"/>
</dbReference>
<reference evidence="5 6" key="1">
    <citation type="submission" date="2020-05" db="EMBL/GenBank/DDBJ databases">
        <title>Genome sequencing of Spirosoma sp. TS118.</title>
        <authorList>
            <person name="Lee J.-H."/>
            <person name="Jeong S."/>
            <person name="Zhao L."/>
            <person name="Jung J.-H."/>
            <person name="Kim M.-K."/>
            <person name="Lim S."/>
        </authorList>
    </citation>
    <scope>NUCLEOTIDE SEQUENCE [LARGE SCALE GENOMIC DNA]</scope>
    <source>
        <strain evidence="5 6">TS118</strain>
    </source>
</reference>
<dbReference type="Gene3D" id="1.10.287.1490">
    <property type="match status" value="1"/>
</dbReference>
<evidence type="ECO:0000313" key="5">
    <source>
        <dbReference type="EMBL" id="QJW91918.1"/>
    </source>
</evidence>
<feature type="compositionally biased region" description="Pro residues" evidence="2">
    <location>
        <begin position="702"/>
        <end position="721"/>
    </location>
</feature>
<dbReference type="RefSeq" id="WP_171741769.1">
    <property type="nucleotide sequence ID" value="NZ_CP053435.1"/>
</dbReference>
<evidence type="ECO:0000313" key="6">
    <source>
        <dbReference type="Proteomes" id="UP000502756"/>
    </source>
</evidence>
<keyword evidence="3" id="KW-0472">Membrane</keyword>
<feature type="transmembrane region" description="Helical" evidence="3">
    <location>
        <begin position="14"/>
        <end position="37"/>
    </location>
</feature>
<keyword evidence="3" id="KW-0812">Transmembrane</keyword>
<feature type="transmembrane region" description="Helical" evidence="3">
    <location>
        <begin position="49"/>
        <end position="69"/>
    </location>
</feature>
<dbReference type="InterPro" id="IPR052173">
    <property type="entry name" value="Beta-lactam_resp_regulator"/>
</dbReference>
<evidence type="ECO:0000256" key="3">
    <source>
        <dbReference type="SAM" id="Phobius"/>
    </source>
</evidence>
<keyword evidence="5" id="KW-0482">Metalloprotease</keyword>
<protein>
    <submittedName>
        <fullName evidence="5">M48 family metalloprotease</fullName>
    </submittedName>
</protein>
<dbReference type="InterPro" id="IPR008756">
    <property type="entry name" value="Peptidase_M56"/>
</dbReference>
<sequence length="721" mass="80428">MNLSQFLSGPVAEALGWTLLHAVWQGFALVLPAALLLHHLRNRSSALRYQAGVLTLLTQVVASAATFVWCYRPALTAPMPQQLITQPVLIRWGTVQTMAQTLPWHQQVQQFLGNHLSQFVLVYLIGVALFGLRLVGGWVYLQRLSRSAIQPATSIWTELTASLRSTLDINTVVQVRESARIAVPMVVGILKPVLLLPVGLTTGLSMREIEAVLAHELAHVKRHDYAVNLLQSLVEVLYFFHPALWWLSARVREEREHCCDDLAVMACGGDGRILAQALARVEELRLAQTEAPALAMAFTGKRQLLQRVRRMLGVPTQPLVSNGNLAGLTLVTLLLVSASVYAVQQKQDEPKPRTTQPKPTRRHNVSPGVEFAVSDKQKVEYIIWKGHKLPASRVARLQRQYDQVMAGQLTLDNIPQADRDILLTLIETRHSFGEGMDELNKGLAQIDYNNIITTAFEAANDAGTFPVNVDGVLKEVKRIDYNGIIHNALGSVTALQPLSDTLDRLRALQQRRMDSLSQIMAQRAQQMQTLQLQMEKMRFPVEEVERSQEILEWRKEKLMEQRNALIEKHQRLLQGQQKLSQAEIEKQLQALQPEIRKQEASIEEMNQQLQSLQAKLESARQPLAKLEQEAEALQEQVGRLENQIDQHADAFAPVLPPDVPSRPARPSRVPRPPKAARPALPALPPPPAKANVHVAPVVPATPARPPRPATVPKVAPIPKPD</sequence>
<dbReference type="GO" id="GO:0006508">
    <property type="term" value="P:proteolysis"/>
    <property type="evidence" value="ECO:0007669"/>
    <property type="project" value="UniProtKB-KW"/>
</dbReference>
<dbReference type="PANTHER" id="PTHR34978">
    <property type="entry name" value="POSSIBLE SENSOR-TRANSDUCER PROTEIN BLAR"/>
    <property type="match status" value="1"/>
</dbReference>
<evidence type="ECO:0000259" key="4">
    <source>
        <dbReference type="Pfam" id="PF05569"/>
    </source>
</evidence>
<feature type="region of interest" description="Disordered" evidence="2">
    <location>
        <begin position="652"/>
        <end position="721"/>
    </location>
</feature>
<feature type="coiled-coil region" evidence="1">
    <location>
        <begin position="541"/>
        <end position="650"/>
    </location>
</feature>
<name>A0A6M5YD11_9BACT</name>
<dbReference type="PANTHER" id="PTHR34978:SF3">
    <property type="entry name" value="SLR0241 PROTEIN"/>
    <property type="match status" value="1"/>
</dbReference>
<evidence type="ECO:0000256" key="1">
    <source>
        <dbReference type="SAM" id="Coils"/>
    </source>
</evidence>
<keyword evidence="5" id="KW-0378">Hydrolase</keyword>
<feature type="domain" description="Peptidase M56" evidence="4">
    <location>
        <begin position="86"/>
        <end position="308"/>
    </location>
</feature>
<dbReference type="Pfam" id="PF05569">
    <property type="entry name" value="Peptidase_M56"/>
    <property type="match status" value="1"/>
</dbReference>
<feature type="compositionally biased region" description="Pro residues" evidence="2">
    <location>
        <begin position="669"/>
        <end position="688"/>
    </location>
</feature>
<dbReference type="GO" id="GO:0008237">
    <property type="term" value="F:metallopeptidase activity"/>
    <property type="evidence" value="ECO:0007669"/>
    <property type="project" value="UniProtKB-KW"/>
</dbReference>
<keyword evidence="5" id="KW-0645">Protease</keyword>
<dbReference type="Gene3D" id="3.30.2010.10">
    <property type="entry name" value="Metalloproteases ('zincins'), catalytic domain"/>
    <property type="match status" value="1"/>
</dbReference>
<dbReference type="EMBL" id="CP053435">
    <property type="protein sequence ID" value="QJW91918.1"/>
    <property type="molecule type" value="Genomic_DNA"/>
</dbReference>
<feature type="transmembrane region" description="Helical" evidence="3">
    <location>
        <begin position="120"/>
        <end position="141"/>
    </location>
</feature>
<feature type="region of interest" description="Disordered" evidence="2">
    <location>
        <begin position="345"/>
        <end position="366"/>
    </location>
</feature>
<organism evidence="5 6">
    <name type="scientific">Spirosoma taeanense</name>
    <dbReference type="NCBI Taxonomy" id="2735870"/>
    <lineage>
        <taxon>Bacteria</taxon>
        <taxon>Pseudomonadati</taxon>
        <taxon>Bacteroidota</taxon>
        <taxon>Cytophagia</taxon>
        <taxon>Cytophagales</taxon>
        <taxon>Cytophagaceae</taxon>
        <taxon>Spirosoma</taxon>
    </lineage>
</organism>
<evidence type="ECO:0000256" key="2">
    <source>
        <dbReference type="SAM" id="MobiDB-lite"/>
    </source>
</evidence>
<dbReference type="Proteomes" id="UP000502756">
    <property type="component" value="Chromosome"/>
</dbReference>
<accession>A0A6M5YD11</accession>
<keyword evidence="3" id="KW-1133">Transmembrane helix</keyword>
<dbReference type="AlphaFoldDB" id="A0A6M5YD11"/>
<dbReference type="CDD" id="cd07341">
    <property type="entry name" value="M56_BlaR1_MecR1_like"/>
    <property type="match status" value="1"/>
</dbReference>
<dbReference type="KEGG" id="stae:HNV11_22300"/>
<gene>
    <name evidence="5" type="ORF">HNV11_22300</name>
</gene>
<proteinExistence type="predicted"/>
<keyword evidence="6" id="KW-1185">Reference proteome</keyword>
<feature type="compositionally biased region" description="Low complexity" evidence="2">
    <location>
        <begin position="689"/>
        <end position="701"/>
    </location>
</feature>
<keyword evidence="1" id="KW-0175">Coiled coil</keyword>